<proteinExistence type="predicted"/>
<evidence type="ECO:0000313" key="2">
    <source>
        <dbReference type="EMBL" id="MDN3568488.1"/>
    </source>
</evidence>
<reference evidence="3" key="1">
    <citation type="journal article" date="2019" name="Int. J. Syst. Evol. Microbiol.">
        <title>The Global Catalogue of Microorganisms (GCM) 10K type strain sequencing project: providing services to taxonomists for standard genome sequencing and annotation.</title>
        <authorList>
            <consortium name="The Broad Institute Genomics Platform"/>
            <consortium name="The Broad Institute Genome Sequencing Center for Infectious Disease"/>
            <person name="Wu L."/>
            <person name="Ma J."/>
        </authorList>
    </citation>
    <scope>NUCLEOTIDE SEQUENCE [LARGE SCALE GENOMIC DNA]</scope>
    <source>
        <strain evidence="3">CECT 7131</strain>
    </source>
</reference>
<dbReference type="RefSeq" id="WP_290320598.1">
    <property type="nucleotide sequence ID" value="NZ_JAUFPN010000268.1"/>
</dbReference>
<comment type="caution">
    <text evidence="2">The sequence shown here is derived from an EMBL/GenBank/DDBJ whole genome shotgun (WGS) entry which is preliminary data.</text>
</comment>
<evidence type="ECO:0000313" key="3">
    <source>
        <dbReference type="Proteomes" id="UP001529369"/>
    </source>
</evidence>
<organism evidence="2 3">
    <name type="scientific">Paeniroseomonas aquatica</name>
    <dbReference type="NCBI Taxonomy" id="373043"/>
    <lineage>
        <taxon>Bacteria</taxon>
        <taxon>Pseudomonadati</taxon>
        <taxon>Pseudomonadota</taxon>
        <taxon>Alphaproteobacteria</taxon>
        <taxon>Acetobacterales</taxon>
        <taxon>Acetobacteraceae</taxon>
        <taxon>Paeniroseomonas</taxon>
    </lineage>
</organism>
<dbReference type="Proteomes" id="UP001529369">
    <property type="component" value="Unassembled WGS sequence"/>
</dbReference>
<keyword evidence="3" id="KW-1185">Reference proteome</keyword>
<gene>
    <name evidence="2" type="ORF">QWZ14_29270</name>
</gene>
<protein>
    <submittedName>
        <fullName evidence="2">Uncharacterized protein</fullName>
    </submittedName>
</protein>
<accession>A0ABT8AFM3</accession>
<evidence type="ECO:0000256" key="1">
    <source>
        <dbReference type="SAM" id="MobiDB-lite"/>
    </source>
</evidence>
<name>A0ABT8AFM3_9PROT</name>
<dbReference type="EMBL" id="JAUFPN010000268">
    <property type="protein sequence ID" value="MDN3568488.1"/>
    <property type="molecule type" value="Genomic_DNA"/>
</dbReference>
<sequence>MTSVLGRDPARRCRPLAEWPVLDATIWRAALTPGDLLEPGGERAGHASGSNHAAEGGYGRWLT</sequence>
<feature type="region of interest" description="Disordered" evidence="1">
    <location>
        <begin position="37"/>
        <end position="63"/>
    </location>
</feature>